<evidence type="ECO:0008006" key="3">
    <source>
        <dbReference type="Google" id="ProtNLM"/>
    </source>
</evidence>
<dbReference type="STRING" id="1172190.M947_02095"/>
<dbReference type="OrthoDB" id="9769293at2"/>
<evidence type="ECO:0000313" key="1">
    <source>
        <dbReference type="EMBL" id="EQB40620.1"/>
    </source>
</evidence>
<dbReference type="AlphaFoldDB" id="T0JHM8"/>
<gene>
    <name evidence="1" type="ORF">M947_02095</name>
</gene>
<evidence type="ECO:0000313" key="2">
    <source>
        <dbReference type="Proteomes" id="UP000015520"/>
    </source>
</evidence>
<comment type="caution">
    <text evidence="1">The sequence shown here is derived from an EMBL/GenBank/DDBJ whole genome shotgun (WGS) entry which is preliminary data.</text>
</comment>
<accession>T0JHM8</accession>
<dbReference type="Gene3D" id="3.90.1530.10">
    <property type="entry name" value="Conserved hypothetical protein from pyrococcus furiosus pfu- 392566-001, ParB domain"/>
    <property type="match status" value="1"/>
</dbReference>
<dbReference type="eggNOG" id="COG1475">
    <property type="taxonomic scope" value="Bacteria"/>
</dbReference>
<dbReference type="SUPFAM" id="SSF110849">
    <property type="entry name" value="ParB/Sulfiredoxin"/>
    <property type="match status" value="1"/>
</dbReference>
<protein>
    <recommendedName>
        <fullName evidence="3">ParB/Sulfiredoxin domain-containing protein</fullName>
    </recommendedName>
</protein>
<dbReference type="REBASE" id="95527">
    <property type="entry name" value="ShoAST10ORF2090P"/>
</dbReference>
<dbReference type="PATRIC" id="fig|1172190.3.peg.409"/>
<keyword evidence="2" id="KW-1185">Reference proteome</keyword>
<sequence>MNEFKTLPKIRISQVNLDITNPRIGKQADEKACIEAIANKNRVHMLNLIRDIASEGLTPNPIILSKNKDDEWIVRDGNRRVTALKLLKNPNLAPSDEMTKKIKEIKLKYPKYSLEIKTAHEFESEESLQKYLDKIHKGSQDGIGQIEWSTIEKARHNQQVGNKDKNIRALNFLIWAQNECNIFIDEDTFPFTTLSDRLMSVERLERIGIIADNDKAYCSPNKDLDITIKKVTRIINDLSKGEETSRTLLGAKDQDRYIDQLCSEYGEGIIESKSDTNDSTKIGSNLTNAVTNPTNKPTAPTDTLATTTYPVNNKPTWDRPKLFLKSKNPIKLPENQNKVQNILTELSKLRVDSTPIAVAMLYRALVEHSILYYINKHNLKPKKAEFVPRIRSVITHMNDNNVISEDLFELIGRYTNDDSSMLHARTLHAYVHSDVFHPDKQVLNNFWDQTSPFLVACWKD</sequence>
<name>T0JHM8_9BACT</name>
<dbReference type="RefSeq" id="WP_021286700.1">
    <property type="nucleotide sequence ID" value="NZ_AUPZ01000002.1"/>
</dbReference>
<dbReference type="EMBL" id="AUPZ01000002">
    <property type="protein sequence ID" value="EQB40620.1"/>
    <property type="molecule type" value="Genomic_DNA"/>
</dbReference>
<dbReference type="Proteomes" id="UP000015520">
    <property type="component" value="Unassembled WGS sequence"/>
</dbReference>
<reference evidence="1 2" key="1">
    <citation type="submission" date="2013-07" db="EMBL/GenBank/DDBJ databases">
        <title>Sulfurimonas hongkongensis AST-10 Genome Sequencing.</title>
        <authorList>
            <person name="Cai L."/>
            <person name="Zhang T."/>
        </authorList>
    </citation>
    <scope>NUCLEOTIDE SEQUENCE [LARGE SCALE GENOMIC DNA]</scope>
    <source>
        <strain evidence="1 2">AST-10</strain>
    </source>
</reference>
<proteinExistence type="predicted"/>
<dbReference type="InterPro" id="IPR036086">
    <property type="entry name" value="ParB/Sulfiredoxin_sf"/>
</dbReference>
<dbReference type="CDD" id="cd16387">
    <property type="entry name" value="ParB_N_Srx"/>
    <property type="match status" value="1"/>
</dbReference>
<organism evidence="1 2">
    <name type="scientific">Sulfurimonas hongkongensis</name>
    <dbReference type="NCBI Taxonomy" id="1172190"/>
    <lineage>
        <taxon>Bacteria</taxon>
        <taxon>Pseudomonadati</taxon>
        <taxon>Campylobacterota</taxon>
        <taxon>Epsilonproteobacteria</taxon>
        <taxon>Campylobacterales</taxon>
        <taxon>Sulfurimonadaceae</taxon>
        <taxon>Sulfurimonas</taxon>
    </lineage>
</organism>